<accession>A0A1U7NE80</accession>
<reference evidence="2 3" key="1">
    <citation type="submission" date="2016-11" db="EMBL/GenBank/DDBJ databases">
        <title>Description of two novel members of the family Erysipelotrichaceae: Ileibacterium lipovorans gen. nov., sp. nov. and Dubosiella newyorkensis, gen. nov., sp. nov.</title>
        <authorList>
            <person name="Cox L.M."/>
            <person name="Sohn J."/>
            <person name="Tyrrell K.L."/>
            <person name="Citron D.M."/>
            <person name="Lawson P.A."/>
            <person name="Patel N.B."/>
            <person name="Iizumi T."/>
            <person name="Perez-Perez G.I."/>
            <person name="Goldstein E.J."/>
            <person name="Blaser M.J."/>
        </authorList>
    </citation>
    <scope>NUCLEOTIDE SEQUENCE [LARGE SCALE GENOMIC DNA]</scope>
    <source>
        <strain evidence="2 3">NYU-BL-A3</strain>
    </source>
</reference>
<dbReference type="Pfam" id="PF09704">
    <property type="entry name" value="Cas_Cas5d"/>
    <property type="match status" value="1"/>
</dbReference>
<keyword evidence="1" id="KW-0051">Antiviral defense</keyword>
<name>A0A1U7NE80_9FIRM</name>
<evidence type="ECO:0000313" key="3">
    <source>
        <dbReference type="Proteomes" id="UP000186341"/>
    </source>
</evidence>
<proteinExistence type="predicted"/>
<gene>
    <name evidence="2" type="ORF">BO222_09595</name>
</gene>
<dbReference type="OrthoDB" id="3189549at2"/>
<organism evidence="2 3">
    <name type="scientific">Ileibacterium valens</name>
    <dbReference type="NCBI Taxonomy" id="1862668"/>
    <lineage>
        <taxon>Bacteria</taxon>
        <taxon>Bacillati</taxon>
        <taxon>Bacillota</taxon>
        <taxon>Erysipelotrichia</taxon>
        <taxon>Erysipelotrichales</taxon>
        <taxon>Erysipelotrichaceae</taxon>
        <taxon>Ileibacterium</taxon>
    </lineage>
</organism>
<dbReference type="AlphaFoldDB" id="A0A1U7NE80"/>
<dbReference type="InterPro" id="IPR013422">
    <property type="entry name" value="CRISPR-assoc_prot_Cas5_N"/>
</dbReference>
<evidence type="ECO:0000256" key="1">
    <source>
        <dbReference type="ARBA" id="ARBA00023118"/>
    </source>
</evidence>
<dbReference type="EMBL" id="MPJW01000189">
    <property type="protein sequence ID" value="OLU37795.1"/>
    <property type="molecule type" value="Genomic_DNA"/>
</dbReference>
<comment type="caution">
    <text evidence="2">The sequence shown here is derived from an EMBL/GenBank/DDBJ whole genome shotgun (WGS) entry which is preliminary data.</text>
</comment>
<dbReference type="GO" id="GO:0003723">
    <property type="term" value="F:RNA binding"/>
    <property type="evidence" value="ECO:0007669"/>
    <property type="project" value="InterPro"/>
</dbReference>
<dbReference type="Proteomes" id="UP000186341">
    <property type="component" value="Unassembled WGS sequence"/>
</dbReference>
<dbReference type="InterPro" id="IPR010147">
    <property type="entry name" value="CRISPR-assoc_prot_CasD"/>
</dbReference>
<dbReference type="RefSeq" id="WP_075820570.1">
    <property type="nucleotide sequence ID" value="NZ_CAJUTZ010000083.1"/>
</dbReference>
<dbReference type="NCBIfam" id="TIGR02593">
    <property type="entry name" value="CRISPR_cas5"/>
    <property type="match status" value="1"/>
</dbReference>
<dbReference type="GeneID" id="82203412"/>
<keyword evidence="3" id="KW-1185">Reference proteome</keyword>
<dbReference type="InterPro" id="IPR021124">
    <property type="entry name" value="CRISPR-assoc_prot_Cas5"/>
</dbReference>
<dbReference type="NCBIfam" id="TIGR01868">
    <property type="entry name" value="casD_Cas5e"/>
    <property type="match status" value="1"/>
</dbReference>
<protein>
    <submittedName>
        <fullName evidence="2">Type I-E CRISPR-associated protein Cas5/CasD</fullName>
    </submittedName>
</protein>
<dbReference type="GO" id="GO:0043571">
    <property type="term" value="P:maintenance of CRISPR repeat elements"/>
    <property type="evidence" value="ECO:0007669"/>
    <property type="project" value="InterPro"/>
</dbReference>
<evidence type="ECO:0000313" key="2">
    <source>
        <dbReference type="EMBL" id="OLU37795.1"/>
    </source>
</evidence>
<dbReference type="Gene3D" id="3.30.70.2660">
    <property type="match status" value="1"/>
</dbReference>
<sequence>MAYTLLLRLAGPMQSWGSDSHFEIRKTDQYPTKSGVIGMLAAALGRSRDADISDLKKLDFGVRVDQPGETITDFHTARKDSKTSYITRRSYLSDAVFVVGISSDDRSLIEKIEYALNHPAYPLFLGRRSCPPVQPLTLGVKDDGLKVALLKEPWHGSSDIYKNSVGQEQLKLVLEGRGAGVIRRVNDSPSSFDFHDRQYESRLISEIMVPKVNTENTDHDVMSFLEDLE</sequence>
<dbReference type="CDD" id="cd09645">
    <property type="entry name" value="Cas5_I-E"/>
    <property type="match status" value="1"/>
</dbReference>
<dbReference type="GO" id="GO:0051607">
    <property type="term" value="P:defense response to virus"/>
    <property type="evidence" value="ECO:0007669"/>
    <property type="project" value="UniProtKB-KW"/>
</dbReference>